<dbReference type="GO" id="GO:0046872">
    <property type="term" value="F:metal ion binding"/>
    <property type="evidence" value="ECO:0007669"/>
    <property type="project" value="UniProtKB-KW"/>
</dbReference>
<accession>A0A1H3KGC2</accession>
<dbReference type="Proteomes" id="UP000199170">
    <property type="component" value="Unassembled WGS sequence"/>
</dbReference>
<evidence type="ECO:0000256" key="1">
    <source>
        <dbReference type="ARBA" id="ARBA00022723"/>
    </source>
</evidence>
<name>A0A1H3KGC2_9EURY</name>
<dbReference type="InterPro" id="IPR051785">
    <property type="entry name" value="MMCE/EMCE_epimerase"/>
</dbReference>
<reference evidence="4" key="1">
    <citation type="submission" date="2016-10" db="EMBL/GenBank/DDBJ databases">
        <authorList>
            <person name="Varghese N."/>
            <person name="Submissions S."/>
        </authorList>
    </citation>
    <scope>NUCLEOTIDE SEQUENCE [LARGE SCALE GENOMIC DNA]</scope>
    <source>
        <strain evidence="4">CGMCC 1.10118</strain>
    </source>
</reference>
<keyword evidence="1" id="KW-0479">Metal-binding</keyword>
<dbReference type="STRING" id="660517.SAMN04487946_11920"/>
<dbReference type="AlphaFoldDB" id="A0A1H3KGC2"/>
<dbReference type="GO" id="GO:0004493">
    <property type="term" value="F:methylmalonyl-CoA epimerase activity"/>
    <property type="evidence" value="ECO:0007669"/>
    <property type="project" value="TreeGrafter"/>
</dbReference>
<proteinExistence type="predicted"/>
<dbReference type="Pfam" id="PF00903">
    <property type="entry name" value="Glyoxalase"/>
    <property type="match status" value="1"/>
</dbReference>
<dbReference type="InterPro" id="IPR029068">
    <property type="entry name" value="Glyas_Bleomycin-R_OHBP_Dase"/>
</dbReference>
<organism evidence="3 4">
    <name type="scientific">Halobellus clavatus</name>
    <dbReference type="NCBI Taxonomy" id="660517"/>
    <lineage>
        <taxon>Archaea</taxon>
        <taxon>Methanobacteriati</taxon>
        <taxon>Methanobacteriota</taxon>
        <taxon>Stenosarchaea group</taxon>
        <taxon>Halobacteria</taxon>
        <taxon>Halobacteriales</taxon>
        <taxon>Haloferacaceae</taxon>
        <taxon>Halobellus</taxon>
    </lineage>
</organism>
<dbReference type="GO" id="GO:0046491">
    <property type="term" value="P:L-methylmalonyl-CoA metabolic process"/>
    <property type="evidence" value="ECO:0007669"/>
    <property type="project" value="TreeGrafter"/>
</dbReference>
<keyword evidence="4" id="KW-1185">Reference proteome</keyword>
<evidence type="ECO:0000313" key="3">
    <source>
        <dbReference type="EMBL" id="SDY50668.1"/>
    </source>
</evidence>
<dbReference type="OrthoDB" id="358887at2157"/>
<dbReference type="InterPro" id="IPR018146">
    <property type="entry name" value="Glyoxalase_1_CS"/>
</dbReference>
<dbReference type="RefSeq" id="WP_089769613.1">
    <property type="nucleotide sequence ID" value="NZ_FNPB01000019.1"/>
</dbReference>
<dbReference type="PROSITE" id="PS00934">
    <property type="entry name" value="GLYOXALASE_I_1"/>
    <property type="match status" value="1"/>
</dbReference>
<dbReference type="PANTHER" id="PTHR43048:SF3">
    <property type="entry name" value="METHYLMALONYL-COA EPIMERASE, MITOCHONDRIAL"/>
    <property type="match status" value="1"/>
</dbReference>
<dbReference type="PANTHER" id="PTHR43048">
    <property type="entry name" value="METHYLMALONYL-COA EPIMERASE"/>
    <property type="match status" value="1"/>
</dbReference>
<sequence>MELLHVALDVTDMETAVDFYTELLGLEVTREAELEGQQMVWVGSDDGGELQLLETDDHDEPAGIDHLAITTDDLDATIKAAIEEWDSSVLMEPQTVGDGARLAFISDPEGYSVELIQEAP</sequence>
<keyword evidence="3" id="KW-0456">Lyase</keyword>
<dbReference type="GO" id="GO:0004462">
    <property type="term" value="F:lactoylglutathione lyase activity"/>
    <property type="evidence" value="ECO:0007669"/>
    <property type="project" value="InterPro"/>
</dbReference>
<dbReference type="SUPFAM" id="SSF54593">
    <property type="entry name" value="Glyoxalase/Bleomycin resistance protein/Dihydroxybiphenyl dioxygenase"/>
    <property type="match status" value="1"/>
</dbReference>
<dbReference type="CDD" id="cd06587">
    <property type="entry name" value="VOC"/>
    <property type="match status" value="1"/>
</dbReference>
<evidence type="ECO:0000313" key="4">
    <source>
        <dbReference type="Proteomes" id="UP000199170"/>
    </source>
</evidence>
<protein>
    <submittedName>
        <fullName evidence="3">Lactoylglutathione lyase</fullName>
    </submittedName>
</protein>
<dbReference type="Gene3D" id="3.10.180.10">
    <property type="entry name" value="2,3-Dihydroxybiphenyl 1,2-Dioxygenase, domain 1"/>
    <property type="match status" value="1"/>
</dbReference>
<dbReference type="PROSITE" id="PS51819">
    <property type="entry name" value="VOC"/>
    <property type="match status" value="1"/>
</dbReference>
<dbReference type="EMBL" id="FNPB01000019">
    <property type="protein sequence ID" value="SDY50668.1"/>
    <property type="molecule type" value="Genomic_DNA"/>
</dbReference>
<feature type="domain" description="VOC" evidence="2">
    <location>
        <begin position="2"/>
        <end position="118"/>
    </location>
</feature>
<dbReference type="InterPro" id="IPR004360">
    <property type="entry name" value="Glyas_Fos-R_dOase_dom"/>
</dbReference>
<evidence type="ECO:0000259" key="2">
    <source>
        <dbReference type="PROSITE" id="PS51819"/>
    </source>
</evidence>
<gene>
    <name evidence="3" type="ORF">SAMN04487946_11920</name>
</gene>
<dbReference type="InterPro" id="IPR037523">
    <property type="entry name" value="VOC_core"/>
</dbReference>